<gene>
    <name evidence="1" type="ORF">L6164_003581</name>
</gene>
<organism evidence="1 2">
    <name type="scientific">Bauhinia variegata</name>
    <name type="common">Purple orchid tree</name>
    <name type="synonym">Phanera variegata</name>
    <dbReference type="NCBI Taxonomy" id="167791"/>
    <lineage>
        <taxon>Eukaryota</taxon>
        <taxon>Viridiplantae</taxon>
        <taxon>Streptophyta</taxon>
        <taxon>Embryophyta</taxon>
        <taxon>Tracheophyta</taxon>
        <taxon>Spermatophyta</taxon>
        <taxon>Magnoliopsida</taxon>
        <taxon>eudicotyledons</taxon>
        <taxon>Gunneridae</taxon>
        <taxon>Pentapetalae</taxon>
        <taxon>rosids</taxon>
        <taxon>fabids</taxon>
        <taxon>Fabales</taxon>
        <taxon>Fabaceae</taxon>
        <taxon>Cercidoideae</taxon>
        <taxon>Cercideae</taxon>
        <taxon>Bauhiniinae</taxon>
        <taxon>Bauhinia</taxon>
    </lineage>
</organism>
<name>A0ACB9Q2C2_BAUVA</name>
<protein>
    <submittedName>
        <fullName evidence="1">Uncharacterized protein</fullName>
    </submittedName>
</protein>
<evidence type="ECO:0000313" key="2">
    <source>
        <dbReference type="Proteomes" id="UP000828941"/>
    </source>
</evidence>
<sequence>MGSESSDTNNNLSLYHRIINIPEITDPALPNECCIYKVPVNLRQVKEKIYTPKLISIGPFHHGKNEFSQMEKQKQRYFHFFWERLSNKQALLKYEGYLRQNEHKIRSCYSEKYDDNEKTGFLDMILLDAVFITELFLRNSDKSEQVNDYMFTQPWIGKTIQRDLLLLENQLPIFVLQELYEAVVPREKKRYDKFHHLAHKYFESFDPLKSPNESAPTSDDTKQKRTSSFRELLPKYNNPQKNNENWKNWEDSIHFTDLIRNLHLPKELGDLGPSPSVLRNAVKLNEAGISFEKLTDRRLLDINLQKKQPFSHFLCLSCLPYFNCFKARLQIPQLRVDHTTECVLRNLIAFEQCHYPYSPYICNYVSLIDSLIHTTDDVELLVETQVIVHELGSHKELATLVNGLCKHVVTDSTCYSQIIFDLNQHYRNLWNRTMAALRLVYFRDPWRSSSTVVGIAVLVFTIVNFCRVIRLGI</sequence>
<comment type="caution">
    <text evidence="1">The sequence shown here is derived from an EMBL/GenBank/DDBJ whole genome shotgun (WGS) entry which is preliminary data.</text>
</comment>
<evidence type="ECO:0000313" key="1">
    <source>
        <dbReference type="EMBL" id="KAI4354735.1"/>
    </source>
</evidence>
<reference evidence="1 2" key="1">
    <citation type="journal article" date="2022" name="DNA Res.">
        <title>Chromosomal-level genome assembly of the orchid tree Bauhinia variegata (Leguminosae; Cercidoideae) supports the allotetraploid origin hypothesis of Bauhinia.</title>
        <authorList>
            <person name="Zhong Y."/>
            <person name="Chen Y."/>
            <person name="Zheng D."/>
            <person name="Pang J."/>
            <person name="Liu Y."/>
            <person name="Luo S."/>
            <person name="Meng S."/>
            <person name="Qian L."/>
            <person name="Wei D."/>
            <person name="Dai S."/>
            <person name="Zhou R."/>
        </authorList>
    </citation>
    <scope>NUCLEOTIDE SEQUENCE [LARGE SCALE GENOMIC DNA]</scope>
    <source>
        <strain evidence="1">BV-YZ2020</strain>
    </source>
</reference>
<accession>A0ACB9Q2C2</accession>
<keyword evidence="2" id="KW-1185">Reference proteome</keyword>
<proteinExistence type="predicted"/>
<dbReference type="Proteomes" id="UP000828941">
    <property type="component" value="Chromosome 2"/>
</dbReference>
<dbReference type="EMBL" id="CM039427">
    <property type="protein sequence ID" value="KAI4354735.1"/>
    <property type="molecule type" value="Genomic_DNA"/>
</dbReference>